<keyword evidence="3" id="KW-1185">Reference proteome</keyword>
<dbReference type="Pfam" id="PF12570">
    <property type="entry name" value="DUF3750"/>
    <property type="match status" value="1"/>
</dbReference>
<evidence type="ECO:0000256" key="1">
    <source>
        <dbReference type="SAM" id="SignalP"/>
    </source>
</evidence>
<dbReference type="Proteomes" id="UP000253046">
    <property type="component" value="Unassembled WGS sequence"/>
</dbReference>
<evidence type="ECO:0000313" key="2">
    <source>
        <dbReference type="EMBL" id="RBP60540.1"/>
    </source>
</evidence>
<evidence type="ECO:0000313" key="3">
    <source>
        <dbReference type="Proteomes" id="UP000253046"/>
    </source>
</evidence>
<name>A0A366I0S5_9GAMM</name>
<gene>
    <name evidence="2" type="ORF">DES54_12941</name>
</gene>
<feature type="chain" id="PRO_5017017519" evidence="1">
    <location>
        <begin position="25"/>
        <end position="265"/>
    </location>
</feature>
<dbReference type="OrthoDB" id="199084at2"/>
<reference evidence="2 3" key="1">
    <citation type="submission" date="2018-06" db="EMBL/GenBank/DDBJ databases">
        <title>Genomic Encyclopedia of Type Strains, Phase IV (KMG-IV): sequencing the most valuable type-strain genomes for metagenomic binning, comparative biology and taxonomic classification.</title>
        <authorList>
            <person name="Goeker M."/>
        </authorList>
    </citation>
    <scope>NUCLEOTIDE SEQUENCE [LARGE SCALE GENOMIC DNA]</scope>
    <source>
        <strain evidence="2 3">DSM 30166</strain>
    </source>
</reference>
<dbReference type="EMBL" id="QNRY01000029">
    <property type="protein sequence ID" value="RBP60540.1"/>
    <property type="molecule type" value="Genomic_DNA"/>
</dbReference>
<dbReference type="RefSeq" id="WP_113867898.1">
    <property type="nucleotide sequence ID" value="NZ_AGJP01000001.1"/>
</dbReference>
<protein>
    <submittedName>
        <fullName evidence="2">Uncharacterized protein DUF3750</fullName>
    </submittedName>
</protein>
<proteinExistence type="predicted"/>
<dbReference type="InterPro" id="IPR022224">
    <property type="entry name" value="DUF3750"/>
</dbReference>
<dbReference type="AlphaFoldDB" id="A0A366I0S5"/>
<comment type="caution">
    <text evidence="2">The sequence shown here is derived from an EMBL/GenBank/DDBJ whole genome shotgun (WGS) entry which is preliminary data.</text>
</comment>
<organism evidence="2 3">
    <name type="scientific">Brenneria salicis ATCC 15712 = DSM 30166</name>
    <dbReference type="NCBI Taxonomy" id="714314"/>
    <lineage>
        <taxon>Bacteria</taxon>
        <taxon>Pseudomonadati</taxon>
        <taxon>Pseudomonadota</taxon>
        <taxon>Gammaproteobacteria</taxon>
        <taxon>Enterobacterales</taxon>
        <taxon>Pectobacteriaceae</taxon>
        <taxon>Brenneria</taxon>
    </lineage>
</organism>
<keyword evidence="1" id="KW-0732">Signal</keyword>
<accession>A0A366I0S5</accession>
<sequence>MTYLKVLSLGFLCVLLLSFWQSWAHSTGNGETLSGQGWWSSRRDSAGIAPDPMRSRSTAIVQVYAAPTYGWRGLVAVHPWIIFKNAGEMQYRRYEVVSWGSDDVVRLNRSLPDGFWYGATPKLLVEHRGAQAQAMIPQIEAAIKSYPWPQTYRAWPGPNSNTFIAHIGREVPQLKLDLPANAIGKDYRPLTRPIGLPPSGRGLQISLLGVLGMTIGVEEGFEANILGVNLGVDVNPPALRLPFIGRLGYDNNAEENAKQNTVFQP</sequence>
<feature type="signal peptide" evidence="1">
    <location>
        <begin position="1"/>
        <end position="24"/>
    </location>
</feature>